<dbReference type="PANTHER" id="PTHR34824">
    <property type="entry name" value="HEAT-INDUCIBLE TRANSCRIPTION REPRESSOR HRCA"/>
    <property type="match status" value="1"/>
</dbReference>
<evidence type="ECO:0000256" key="2">
    <source>
        <dbReference type="ARBA" id="ARBA00023015"/>
    </source>
</evidence>
<gene>
    <name evidence="5 7" type="primary">hrcA</name>
    <name evidence="7" type="ORF">GCM10011611_44080</name>
</gene>
<dbReference type="Gene3D" id="3.30.450.40">
    <property type="match status" value="1"/>
</dbReference>
<dbReference type="Gene3D" id="1.10.10.10">
    <property type="entry name" value="Winged helix-like DNA-binding domain superfamily/Winged helix DNA-binding domain"/>
    <property type="match status" value="1"/>
</dbReference>
<dbReference type="PIRSF" id="PIRSF005485">
    <property type="entry name" value="HrcA"/>
    <property type="match status" value="1"/>
</dbReference>
<dbReference type="HAMAP" id="MF_00081">
    <property type="entry name" value="HrcA"/>
    <property type="match status" value="1"/>
</dbReference>
<dbReference type="SUPFAM" id="SSF55781">
    <property type="entry name" value="GAF domain-like"/>
    <property type="match status" value="1"/>
</dbReference>
<dbReference type="GO" id="GO:0045892">
    <property type="term" value="P:negative regulation of DNA-templated transcription"/>
    <property type="evidence" value="ECO:0007669"/>
    <property type="project" value="UniProtKB-UniRule"/>
</dbReference>
<sequence>MLNERSREIFRTIVDAYVETGEPIGSRTISRRLGLNLSPATIRNVMADLEEAGLLFAPHTSAGRLPTDAGLRLFVDGLLEVGRLSQDERDNLDARCAAGGRSFSAVLEQATQTLSGLSRCAGLVLAPKTESALKHAEFVALGPGRALVVLVTEDGLVENRVIEVPVGVPASALVTAGNFLSARMVGFTLEEAKAALVQELAQNQAELDELTARLVEAGLASWSGERSGGSLIVRGQKNLLEDINALEDLDRVRRLFEMLETKETMMRLVEATHRGEGVQIFIGSANSLFGIAGCSMVIAPYMNSREQIVGAIGVIGPTRINYARIIPMVDYTAKVIGRSIG</sequence>
<dbReference type="GO" id="GO:0003677">
    <property type="term" value="F:DNA binding"/>
    <property type="evidence" value="ECO:0007669"/>
    <property type="project" value="InterPro"/>
</dbReference>
<feature type="domain" description="Heat-inducible transcription repressor HrcA C-terminal" evidence="6">
    <location>
        <begin position="105"/>
        <end position="326"/>
    </location>
</feature>
<proteinExistence type="inferred from homology"/>
<dbReference type="InterPro" id="IPR029016">
    <property type="entry name" value="GAF-like_dom_sf"/>
</dbReference>
<dbReference type="Proteomes" id="UP000646365">
    <property type="component" value="Unassembled WGS sequence"/>
</dbReference>
<comment type="similarity">
    <text evidence="5">Belongs to the HrcA family.</text>
</comment>
<dbReference type="InterPro" id="IPR036390">
    <property type="entry name" value="WH_DNA-bd_sf"/>
</dbReference>
<dbReference type="NCBIfam" id="TIGR00331">
    <property type="entry name" value="hrcA"/>
    <property type="match status" value="1"/>
</dbReference>
<keyword evidence="2 5" id="KW-0805">Transcription regulation</keyword>
<evidence type="ECO:0000313" key="7">
    <source>
        <dbReference type="EMBL" id="GGF33045.1"/>
    </source>
</evidence>
<dbReference type="InterPro" id="IPR021153">
    <property type="entry name" value="HrcA_C"/>
</dbReference>
<accession>A0A8J2YWN0</accession>
<dbReference type="SUPFAM" id="SSF46785">
    <property type="entry name" value="Winged helix' DNA-binding domain"/>
    <property type="match status" value="1"/>
</dbReference>
<keyword evidence="4 5" id="KW-0804">Transcription</keyword>
<dbReference type="PANTHER" id="PTHR34824:SF1">
    <property type="entry name" value="HEAT-INDUCIBLE TRANSCRIPTION REPRESSOR HRCA"/>
    <property type="match status" value="1"/>
</dbReference>
<evidence type="ECO:0000256" key="4">
    <source>
        <dbReference type="ARBA" id="ARBA00023163"/>
    </source>
</evidence>
<evidence type="ECO:0000259" key="6">
    <source>
        <dbReference type="Pfam" id="PF01628"/>
    </source>
</evidence>
<dbReference type="AlphaFoldDB" id="A0A8J2YWN0"/>
<name>A0A8J2YWN0_9PROT</name>
<dbReference type="Pfam" id="PF01628">
    <property type="entry name" value="HrcA"/>
    <property type="match status" value="1"/>
</dbReference>
<protein>
    <recommendedName>
        <fullName evidence="5">Heat-inducible transcription repressor HrcA</fullName>
    </recommendedName>
</protein>
<keyword evidence="8" id="KW-1185">Reference proteome</keyword>
<evidence type="ECO:0000313" key="8">
    <source>
        <dbReference type="Proteomes" id="UP000646365"/>
    </source>
</evidence>
<dbReference type="InterPro" id="IPR036388">
    <property type="entry name" value="WH-like_DNA-bd_sf"/>
</dbReference>
<comment type="function">
    <text evidence="5">Negative regulator of class I heat shock genes (grpE-dnaK-dnaJ and groELS operons). Prevents heat-shock induction of these operons.</text>
</comment>
<comment type="caution">
    <text evidence="7">The sequence shown here is derived from an EMBL/GenBank/DDBJ whole genome shotgun (WGS) entry which is preliminary data.</text>
</comment>
<dbReference type="InterPro" id="IPR023120">
    <property type="entry name" value="WHTH_transcript_rep_HrcA_IDD"/>
</dbReference>
<dbReference type="InterPro" id="IPR002571">
    <property type="entry name" value="HrcA"/>
</dbReference>
<reference evidence="7" key="1">
    <citation type="journal article" date="2014" name="Int. J. Syst. Evol. Microbiol.">
        <title>Complete genome sequence of Corynebacterium casei LMG S-19264T (=DSM 44701T), isolated from a smear-ripened cheese.</title>
        <authorList>
            <consortium name="US DOE Joint Genome Institute (JGI-PGF)"/>
            <person name="Walter F."/>
            <person name="Albersmeier A."/>
            <person name="Kalinowski J."/>
            <person name="Ruckert C."/>
        </authorList>
    </citation>
    <scope>NUCLEOTIDE SEQUENCE</scope>
    <source>
        <strain evidence="7">CGMCC 1.15725</strain>
    </source>
</reference>
<evidence type="ECO:0000256" key="1">
    <source>
        <dbReference type="ARBA" id="ARBA00022491"/>
    </source>
</evidence>
<keyword evidence="1 5" id="KW-0678">Repressor</keyword>
<organism evidence="7 8">
    <name type="scientific">Aliidongia dinghuensis</name>
    <dbReference type="NCBI Taxonomy" id="1867774"/>
    <lineage>
        <taxon>Bacteria</taxon>
        <taxon>Pseudomonadati</taxon>
        <taxon>Pseudomonadota</taxon>
        <taxon>Alphaproteobacteria</taxon>
        <taxon>Rhodospirillales</taxon>
        <taxon>Dongiaceae</taxon>
        <taxon>Aliidongia</taxon>
    </lineage>
</organism>
<dbReference type="EMBL" id="BMJQ01000012">
    <property type="protein sequence ID" value="GGF33045.1"/>
    <property type="molecule type" value="Genomic_DNA"/>
</dbReference>
<keyword evidence="3 5" id="KW-0346">Stress response</keyword>
<reference evidence="7" key="2">
    <citation type="submission" date="2020-09" db="EMBL/GenBank/DDBJ databases">
        <authorList>
            <person name="Sun Q."/>
            <person name="Zhou Y."/>
        </authorList>
    </citation>
    <scope>NUCLEOTIDE SEQUENCE</scope>
    <source>
        <strain evidence="7">CGMCC 1.15725</strain>
    </source>
</reference>
<dbReference type="Gene3D" id="3.30.390.60">
    <property type="entry name" value="Heat-inducible transcription repressor hrca homolog, domain 3"/>
    <property type="match status" value="1"/>
</dbReference>
<evidence type="ECO:0000256" key="5">
    <source>
        <dbReference type="HAMAP-Rule" id="MF_00081"/>
    </source>
</evidence>
<evidence type="ECO:0000256" key="3">
    <source>
        <dbReference type="ARBA" id="ARBA00023016"/>
    </source>
</evidence>